<proteinExistence type="predicted"/>
<evidence type="ECO:0008006" key="3">
    <source>
        <dbReference type="Google" id="ProtNLM"/>
    </source>
</evidence>
<accession>A0A328P5P6</accession>
<name>A0A328P5P6_9GAMM</name>
<dbReference type="InterPro" id="IPR045738">
    <property type="entry name" value="DUF6088"/>
</dbReference>
<comment type="caution">
    <text evidence="1">The sequence shown here is derived from an EMBL/GenBank/DDBJ whole genome shotgun (WGS) entry which is preliminary data.</text>
</comment>
<evidence type="ECO:0000313" key="1">
    <source>
        <dbReference type="EMBL" id="RAO76336.1"/>
    </source>
</evidence>
<sequence>MQTLAKQVLEHAAGLPEGTPLVAKELLHLGTRAAVDQVLSRLVQRGTLLRAGRGIYVLPVESRFGSRAPSASKMVEGLAHQRGETIVSHGAAAANALGLTTQVPVRSVYLTSGPSRRLKLGAQTVEFRHAPVWQLIFPGRAAGDVVRALAWLGPERAGEALRTLRTKLPPAEIKEVASARARLPTWMAKEVSALVSHG</sequence>
<protein>
    <recommendedName>
        <fullName evidence="3">Transcriptional regulator, AbiEi antitoxin, Type IV TA system</fullName>
    </recommendedName>
</protein>
<evidence type="ECO:0000313" key="2">
    <source>
        <dbReference type="Proteomes" id="UP000248926"/>
    </source>
</evidence>
<organism evidence="1 2">
    <name type="scientific">Dyella jiangningensis</name>
    <dbReference type="NCBI Taxonomy" id="1379159"/>
    <lineage>
        <taxon>Bacteria</taxon>
        <taxon>Pseudomonadati</taxon>
        <taxon>Pseudomonadota</taxon>
        <taxon>Gammaproteobacteria</taxon>
        <taxon>Lysobacterales</taxon>
        <taxon>Rhodanobacteraceae</taxon>
        <taxon>Dyella</taxon>
    </lineage>
</organism>
<reference evidence="1 2" key="1">
    <citation type="journal article" date="2018" name="Genet. Mol. Biol.">
        <title>The genome sequence of Dyella jiangningensis FCAV SCS01 from a lignocellulose-decomposing microbial consortium metagenome reveals potential for biotechnological applications.</title>
        <authorList>
            <person name="Desiderato J.G."/>
            <person name="Alvarenga D.O."/>
            <person name="Constancio M.T.L."/>
            <person name="Alves L.M.C."/>
            <person name="Varani A.M."/>
        </authorList>
    </citation>
    <scope>NUCLEOTIDE SEQUENCE [LARGE SCALE GENOMIC DNA]</scope>
    <source>
        <strain evidence="1 2">FCAV SCS01</strain>
    </source>
</reference>
<dbReference type="OrthoDB" id="3181392at2"/>
<keyword evidence="2" id="KW-1185">Reference proteome</keyword>
<dbReference type="Proteomes" id="UP000248926">
    <property type="component" value="Unassembled WGS sequence"/>
</dbReference>
<dbReference type="AlphaFoldDB" id="A0A328P5P6"/>
<dbReference type="RefSeq" id="WP_036039681.1">
    <property type="nucleotide sequence ID" value="NZ_NFZS01000002.1"/>
</dbReference>
<dbReference type="Pfam" id="PF19570">
    <property type="entry name" value="DUF6088"/>
    <property type="match status" value="1"/>
</dbReference>
<dbReference type="EMBL" id="NFZS01000002">
    <property type="protein sequence ID" value="RAO76336.1"/>
    <property type="molecule type" value="Genomic_DNA"/>
</dbReference>
<gene>
    <name evidence="1" type="ORF">CA260_11675</name>
</gene>